<dbReference type="Pfam" id="PF06475">
    <property type="entry name" value="Glycolipid_bind"/>
    <property type="match status" value="1"/>
</dbReference>
<dbReference type="InterPro" id="IPR009467">
    <property type="entry name" value="Glycolipid-bd_prot_put"/>
</dbReference>
<sequence>MEREVMWIPWEGPGLEHLRLRQDEDGILADGIVIGLEGGRPFRLGYRIRCDAGWRALEVTVSLLSPRDVQLALVSDGQGRWATPDGQGVSAIQGTIDVDISATPFTNTLPLRRLGLKPGQSAEPSVAYIAVPELRLQTVRQRYTCLESRPDGGRYRYESLARGFTVELVVDREGLVVDYPGLFRRVWPGLSEQSPAGE</sequence>
<dbReference type="RefSeq" id="WP_284057161.1">
    <property type="nucleotide sequence ID" value="NZ_JAMSLR010000005.1"/>
</dbReference>
<dbReference type="EMBL" id="JAMSLR010000005">
    <property type="protein sequence ID" value="MCM8749381.1"/>
    <property type="molecule type" value="Genomic_DNA"/>
</dbReference>
<dbReference type="Proteomes" id="UP001165306">
    <property type="component" value="Unassembled WGS sequence"/>
</dbReference>
<gene>
    <name evidence="1" type="ORF">NET02_09505</name>
</gene>
<proteinExistence type="predicted"/>
<organism evidence="1 2">
    <name type="scientific">Thermalbibacter longus</name>
    <dbReference type="NCBI Taxonomy" id="2951981"/>
    <lineage>
        <taxon>Bacteria</taxon>
        <taxon>Pseudomonadati</taxon>
        <taxon>Thermomicrobiota</taxon>
        <taxon>Thermomicrobia</taxon>
        <taxon>Thermomicrobiales</taxon>
        <taxon>Thermomicrobiaceae</taxon>
        <taxon>Thermalbibacter</taxon>
    </lineage>
</organism>
<accession>A0AA41WB36</accession>
<evidence type="ECO:0000313" key="1">
    <source>
        <dbReference type="EMBL" id="MCM8749381.1"/>
    </source>
</evidence>
<name>A0AA41WB36_9BACT</name>
<comment type="caution">
    <text evidence="1">The sequence shown here is derived from an EMBL/GenBank/DDBJ whole genome shotgun (WGS) entry which is preliminary data.</text>
</comment>
<evidence type="ECO:0000313" key="2">
    <source>
        <dbReference type="Proteomes" id="UP001165306"/>
    </source>
</evidence>
<keyword evidence="2" id="KW-1185">Reference proteome</keyword>
<reference evidence="1" key="1">
    <citation type="submission" date="2022-06" db="EMBL/GenBank/DDBJ databases">
        <title>CFH 74404 Thermomicrobiaceae sp.</title>
        <authorList>
            <person name="Ming H."/>
            <person name="Li W.-J."/>
            <person name="Zhao Z."/>
        </authorList>
    </citation>
    <scope>NUCLEOTIDE SEQUENCE</scope>
    <source>
        <strain evidence="1">CFH 74404</strain>
    </source>
</reference>
<dbReference type="SUPFAM" id="SSF159275">
    <property type="entry name" value="PA1994-like"/>
    <property type="match status" value="1"/>
</dbReference>
<dbReference type="AlphaFoldDB" id="A0AA41WB36"/>
<protein>
    <submittedName>
        <fullName evidence="1">Glycolipid-binding domain-containing protein</fullName>
    </submittedName>
</protein>